<protein>
    <submittedName>
        <fullName evidence="1">Gamma-glutamylcysteine synthetase</fullName>
    </submittedName>
</protein>
<evidence type="ECO:0000313" key="1">
    <source>
        <dbReference type="EMBL" id="SUV65034.1"/>
    </source>
</evidence>
<accession>A0A0E7UY36</accession>
<dbReference type="EMBL" id="UFTT01000002">
    <property type="protein sequence ID" value="SUV65034.1"/>
    <property type="molecule type" value="Genomic_DNA"/>
</dbReference>
<dbReference type="Gene3D" id="3.30.590.20">
    <property type="match status" value="1"/>
</dbReference>
<sequence>MAASALQLGLLRNLHDAEALVRRWGWLRLRALRDRAIALALDDAQVRCLCQQVVAVAEGGLAGDEQQWLDYVRYVVETGETAADRMLRLWRQARGTPEMRRAQACRQRAVLS</sequence>
<dbReference type="Proteomes" id="UP000255014">
    <property type="component" value="Unassembled WGS sequence"/>
</dbReference>
<dbReference type="AlphaFoldDB" id="A0A0E7UY36"/>
<evidence type="ECO:0000313" key="2">
    <source>
        <dbReference type="Proteomes" id="UP000255014"/>
    </source>
</evidence>
<reference evidence="1 2" key="1">
    <citation type="submission" date="2018-06" db="EMBL/GenBank/DDBJ databases">
        <authorList>
            <consortium name="Pathogen Informatics"/>
            <person name="Doyle S."/>
        </authorList>
    </citation>
    <scope>NUCLEOTIDE SEQUENCE [LARGE SCALE GENOMIC DNA]</scope>
    <source>
        <strain evidence="1 2">NCTC10911</strain>
    </source>
</reference>
<organism evidence="1 2">
    <name type="scientific">Bordetella pertussis</name>
    <dbReference type="NCBI Taxonomy" id="520"/>
    <lineage>
        <taxon>Bacteria</taxon>
        <taxon>Pseudomonadati</taxon>
        <taxon>Pseudomonadota</taxon>
        <taxon>Betaproteobacteria</taxon>
        <taxon>Burkholderiales</taxon>
        <taxon>Alcaligenaceae</taxon>
        <taxon>Bordetella</taxon>
    </lineage>
</organism>
<gene>
    <name evidence="1" type="ORF">NCTC10911_02072</name>
</gene>
<name>A0A0E7UY36_BORPT</name>
<proteinExistence type="predicted"/>